<dbReference type="Gene3D" id="1.25.40.20">
    <property type="entry name" value="Ankyrin repeat-containing domain"/>
    <property type="match status" value="3"/>
</dbReference>
<feature type="transmembrane region" description="Helical" evidence="8">
    <location>
        <begin position="485"/>
        <end position="506"/>
    </location>
</feature>
<dbReference type="Pfam" id="PF12796">
    <property type="entry name" value="Ank_2"/>
    <property type="match status" value="3"/>
</dbReference>
<evidence type="ECO:0000256" key="7">
    <source>
        <dbReference type="PROSITE-ProRule" id="PRU00023"/>
    </source>
</evidence>
<dbReference type="InterPro" id="IPR026961">
    <property type="entry name" value="PGG_dom"/>
</dbReference>
<evidence type="ECO:0000256" key="1">
    <source>
        <dbReference type="ARBA" id="ARBA00004141"/>
    </source>
</evidence>
<accession>A0A438GKY1</accession>
<evidence type="ECO:0000256" key="3">
    <source>
        <dbReference type="ARBA" id="ARBA00022737"/>
    </source>
</evidence>
<dbReference type="InterPro" id="IPR036770">
    <property type="entry name" value="Ankyrin_rpt-contain_sf"/>
</dbReference>
<organism evidence="10 11">
    <name type="scientific">Vitis vinifera</name>
    <name type="common">Grape</name>
    <dbReference type="NCBI Taxonomy" id="29760"/>
    <lineage>
        <taxon>Eukaryota</taxon>
        <taxon>Viridiplantae</taxon>
        <taxon>Streptophyta</taxon>
        <taxon>Embryophyta</taxon>
        <taxon>Tracheophyta</taxon>
        <taxon>Spermatophyta</taxon>
        <taxon>Magnoliopsida</taxon>
        <taxon>eudicotyledons</taxon>
        <taxon>Gunneridae</taxon>
        <taxon>Pentapetalae</taxon>
        <taxon>rosids</taxon>
        <taxon>Vitales</taxon>
        <taxon>Vitaceae</taxon>
        <taxon>Viteae</taxon>
        <taxon>Vitis</taxon>
    </lineage>
</organism>
<gene>
    <name evidence="10" type="primary">ACD6_14</name>
    <name evidence="10" type="ORF">CK203_057169</name>
</gene>
<feature type="repeat" description="ANK" evidence="7">
    <location>
        <begin position="114"/>
        <end position="136"/>
    </location>
</feature>
<evidence type="ECO:0000256" key="6">
    <source>
        <dbReference type="ARBA" id="ARBA00023136"/>
    </source>
</evidence>
<reference evidence="10 11" key="1">
    <citation type="journal article" date="2018" name="PLoS Genet.">
        <title>Population sequencing reveals clonal diversity and ancestral inbreeding in the grapevine cultivar Chardonnay.</title>
        <authorList>
            <person name="Roach M.J."/>
            <person name="Johnson D.L."/>
            <person name="Bohlmann J."/>
            <person name="van Vuuren H.J."/>
            <person name="Jones S.J."/>
            <person name="Pretorius I.S."/>
            <person name="Schmidt S.A."/>
            <person name="Borneman A.R."/>
        </authorList>
    </citation>
    <scope>NUCLEOTIDE SEQUENCE [LARGE SCALE GENOMIC DNA]</scope>
    <source>
        <strain evidence="11">cv. Chardonnay</strain>
        <tissue evidence="10">Leaf</tissue>
    </source>
</reference>
<dbReference type="Proteomes" id="UP000288805">
    <property type="component" value="Unassembled WGS sequence"/>
</dbReference>
<feature type="transmembrane region" description="Helical" evidence="8">
    <location>
        <begin position="556"/>
        <end position="583"/>
    </location>
</feature>
<dbReference type="Pfam" id="PF13962">
    <property type="entry name" value="PGG"/>
    <property type="match status" value="1"/>
</dbReference>
<keyword evidence="3" id="KW-0677">Repeat</keyword>
<name>A0A438GKY1_VITVI</name>
<dbReference type="Pfam" id="PF00023">
    <property type="entry name" value="Ank"/>
    <property type="match status" value="1"/>
</dbReference>
<evidence type="ECO:0000256" key="4">
    <source>
        <dbReference type="ARBA" id="ARBA00022989"/>
    </source>
</evidence>
<dbReference type="PROSITE" id="PS50088">
    <property type="entry name" value="ANK_REPEAT"/>
    <property type="match status" value="3"/>
</dbReference>
<evidence type="ECO:0000259" key="9">
    <source>
        <dbReference type="Pfam" id="PF13962"/>
    </source>
</evidence>
<dbReference type="GO" id="GO:0016020">
    <property type="term" value="C:membrane"/>
    <property type="evidence" value="ECO:0007669"/>
    <property type="project" value="UniProtKB-SubCell"/>
</dbReference>
<dbReference type="SUPFAM" id="SSF48403">
    <property type="entry name" value="Ankyrin repeat"/>
    <property type="match status" value="1"/>
</dbReference>
<evidence type="ECO:0000256" key="2">
    <source>
        <dbReference type="ARBA" id="ARBA00022692"/>
    </source>
</evidence>
<feature type="repeat" description="ANK" evidence="7">
    <location>
        <begin position="300"/>
        <end position="323"/>
    </location>
</feature>
<feature type="transmembrane region" description="Helical" evidence="8">
    <location>
        <begin position="589"/>
        <end position="608"/>
    </location>
</feature>
<sequence>MDLSTSIHTAESHTLDLEQVAAQDGSQTQISNQAADADGSQTPITCMDAALYEAAAYGGIDVLKQMSEDHFVVQLTPNKNTVLHIAAQFGQLDCVKHILGLNSSSSLLLKPNLKGDTPLHHAAREGHLTVVKALIDAAKRLHPEIETGVGGDKAIMRMTNEEENTALHEAVRYHHSEVVKSLTEKDPEFIYGANITGYTLLYMAAERGFEDLVNLIIGTCTSPAHSGMMGRTALHAAVIRNDQEMTARLLEWKPDLTKEVDKNGWSPLHCAAYLGYTAIVEQLLDKSPDKSVTYLGIKDSKKTALHIAANRNHQDIVKLLLSRFPDCCEQVDDKGNNVLHYAIMSEQYHATGNILNNNSLLRVRRLMNEKDAKGDTPLHLLASYQVYDPSLSEDNRVDKMALNKDKLTALDILSRAEVKSGNISTEEIRSQWREWEKVVVGPFSWQEAINEDSWQEAINEDSGGNSTPCKAISISDRKRQGETHLIVAALVATVTFAAGFTLPGGYNDNGMAILTKGAAFKAFIVTDTIAMILSVSAVFVYFFMSLHWDEEFLGKHLAMGFLLTVFSMGAMVVAFMTGLYAVLPLSSGLPIVTCIICCIFLLAFYFVFRQLLKRENE</sequence>
<feature type="repeat" description="ANK" evidence="7">
    <location>
        <begin position="263"/>
        <end position="295"/>
    </location>
</feature>
<feature type="domain" description="PGG" evidence="9">
    <location>
        <begin position="478"/>
        <end position="582"/>
    </location>
</feature>
<dbReference type="PANTHER" id="PTHR24186:SF53">
    <property type="entry name" value="PGG DOMAIN-CONTAINING PROTEIN"/>
    <property type="match status" value="1"/>
</dbReference>
<dbReference type="PANTHER" id="PTHR24186">
    <property type="entry name" value="PROTEIN PHOSPHATASE 1 REGULATORY SUBUNIT"/>
    <property type="match status" value="1"/>
</dbReference>
<dbReference type="SMART" id="SM00248">
    <property type="entry name" value="ANK"/>
    <property type="match status" value="8"/>
</dbReference>
<evidence type="ECO:0000256" key="5">
    <source>
        <dbReference type="ARBA" id="ARBA00023043"/>
    </source>
</evidence>
<keyword evidence="5 7" id="KW-0040">ANK repeat</keyword>
<evidence type="ECO:0000256" key="8">
    <source>
        <dbReference type="SAM" id="Phobius"/>
    </source>
</evidence>
<dbReference type="EMBL" id="QGNW01000405">
    <property type="protein sequence ID" value="RVW72841.1"/>
    <property type="molecule type" value="Genomic_DNA"/>
</dbReference>
<comment type="caution">
    <text evidence="10">The sequence shown here is derived from an EMBL/GenBank/DDBJ whole genome shotgun (WGS) entry which is preliminary data.</text>
</comment>
<dbReference type="InterPro" id="IPR002110">
    <property type="entry name" value="Ankyrin_rpt"/>
</dbReference>
<proteinExistence type="predicted"/>
<keyword evidence="4 8" id="KW-1133">Transmembrane helix</keyword>
<keyword evidence="6 8" id="KW-0472">Membrane</keyword>
<keyword evidence="2 8" id="KW-0812">Transmembrane</keyword>
<protein>
    <submittedName>
        <fullName evidence="10">Protein accelerated cell death 6</fullName>
    </submittedName>
</protein>
<feature type="transmembrane region" description="Helical" evidence="8">
    <location>
        <begin position="518"/>
        <end position="544"/>
    </location>
</feature>
<dbReference type="AlphaFoldDB" id="A0A438GKY1"/>
<evidence type="ECO:0000313" key="10">
    <source>
        <dbReference type="EMBL" id="RVW72841.1"/>
    </source>
</evidence>
<evidence type="ECO:0000313" key="11">
    <source>
        <dbReference type="Proteomes" id="UP000288805"/>
    </source>
</evidence>
<dbReference type="PROSITE" id="PS50297">
    <property type="entry name" value="ANK_REP_REGION"/>
    <property type="match status" value="3"/>
</dbReference>
<dbReference type="FunFam" id="1.25.40.20:FF:001028">
    <property type="entry name" value="Uncharacterized protein"/>
    <property type="match status" value="1"/>
</dbReference>
<comment type="subcellular location">
    <subcellularLocation>
        <location evidence="1">Membrane</location>
        <topology evidence="1">Multi-pass membrane protein</topology>
    </subcellularLocation>
</comment>